<reference evidence="1" key="1">
    <citation type="submission" date="2016-10" db="EMBL/GenBank/DDBJ databases">
        <title>Sequence of Gallionella enrichment culture.</title>
        <authorList>
            <person name="Poehlein A."/>
            <person name="Muehling M."/>
            <person name="Daniel R."/>
        </authorList>
    </citation>
    <scope>NUCLEOTIDE SEQUENCE</scope>
</reference>
<dbReference type="InterPro" id="IPR036895">
    <property type="entry name" value="Uracil-DNA_glycosylase-like_sf"/>
</dbReference>
<accession>A0A1J5S831</accession>
<comment type="caution">
    <text evidence="1">The sequence shown here is derived from an EMBL/GenBank/DDBJ whole genome shotgun (WGS) entry which is preliminary data.</text>
</comment>
<protein>
    <submittedName>
        <fullName evidence="1">Uracil DNA glycosylase superfamily protein</fullName>
    </submittedName>
</protein>
<dbReference type="AlphaFoldDB" id="A0A1J5S831"/>
<dbReference type="EMBL" id="MLJW01000149">
    <property type="protein sequence ID" value="OIQ96429.1"/>
    <property type="molecule type" value="Genomic_DNA"/>
</dbReference>
<name>A0A1J5S831_9ZZZZ</name>
<organism evidence="1">
    <name type="scientific">mine drainage metagenome</name>
    <dbReference type="NCBI Taxonomy" id="410659"/>
    <lineage>
        <taxon>unclassified sequences</taxon>
        <taxon>metagenomes</taxon>
        <taxon>ecological metagenomes</taxon>
    </lineage>
</organism>
<gene>
    <name evidence="1" type="ORF">GALL_215890</name>
</gene>
<dbReference type="Gene3D" id="3.40.470.10">
    <property type="entry name" value="Uracil-DNA glycosylase-like domain"/>
    <property type="match status" value="1"/>
</dbReference>
<sequence length="224" mass="24169">MKRRNSLSKLDLARQLVATLPSGVAGLFNPWAESCPEDLEHNGPAAKLLRLAAHLDCQPAFIFCGEAAGYMGCRHSGIAFTSERLLLEGAIPRVAPPARRLTSRHLPFSEPSATIVWKTLFRLGIAEHTVLWNALQLHPHKPGNIRSNRTPTPAEIAFGDPAMRILAGAFPRARIVAVGRKAEGLLQEMGMRIAGAVRHPANGGATEFADGISRLVAKTPRRGA</sequence>
<evidence type="ECO:0000313" key="1">
    <source>
        <dbReference type="EMBL" id="OIQ96429.1"/>
    </source>
</evidence>
<proteinExistence type="predicted"/>
<dbReference type="SUPFAM" id="SSF52141">
    <property type="entry name" value="Uracil-DNA glycosylase-like"/>
    <property type="match status" value="1"/>
</dbReference>
<dbReference type="CDD" id="cd10035">
    <property type="entry name" value="UDG_like"/>
    <property type="match status" value="1"/>
</dbReference>